<organism evidence="2 3">
    <name type="scientific">Hadarchaeum yellowstonense</name>
    <dbReference type="NCBI Taxonomy" id="1776334"/>
    <lineage>
        <taxon>Archaea</taxon>
        <taxon>Methanobacteriati</taxon>
        <taxon>Candidatus Hadarchaeota</taxon>
        <taxon>Candidatus Hadarchaeia</taxon>
        <taxon>Candidatus Hadarchaeales</taxon>
        <taxon>Candidatus Hadarchaeaceae</taxon>
        <taxon>Candidatus Hadarchaeum</taxon>
    </lineage>
</organism>
<dbReference type="STRING" id="1776334.APZ16_03705"/>
<dbReference type="AlphaFoldDB" id="A0A147K078"/>
<evidence type="ECO:0000259" key="1">
    <source>
        <dbReference type="SMART" id="SM00481"/>
    </source>
</evidence>
<dbReference type="SUPFAM" id="SSF89550">
    <property type="entry name" value="PHP domain-like"/>
    <property type="match status" value="1"/>
</dbReference>
<dbReference type="InterPro" id="IPR050243">
    <property type="entry name" value="PHP_phosphatase"/>
</dbReference>
<sequence>MKMDLHIHSSFSDGLNTPEEIVKCAIELGYEAIGITDHVRKNSTWVEDFVAEIKKIKQKYEDRIRVFCCVESKVINLEGDIDFQPTWSKIVDLVFAAFHEIPNHNGFMSEGEIAKQPEKALDLWTNGMLKVLKNPLVHVIAHPGSVLKNYNIKIPRKLKEKISFEAKINNKIFEINGKYNVPDKEFLRILKKNKVKLIFGSDSHSTSEMNQFHKLAEKYNEV</sequence>
<protein>
    <recommendedName>
        <fullName evidence="1">Polymerase/histidinol phosphatase N-terminal domain-containing protein</fullName>
    </recommendedName>
</protein>
<dbReference type="SMART" id="SM00481">
    <property type="entry name" value="POLIIIAc"/>
    <property type="match status" value="1"/>
</dbReference>
<dbReference type="GO" id="GO:0005829">
    <property type="term" value="C:cytosol"/>
    <property type="evidence" value="ECO:0007669"/>
    <property type="project" value="TreeGrafter"/>
</dbReference>
<dbReference type="Pfam" id="PF02811">
    <property type="entry name" value="PHP"/>
    <property type="match status" value="1"/>
</dbReference>
<dbReference type="Proteomes" id="UP000074294">
    <property type="component" value="Unassembled WGS sequence"/>
</dbReference>
<dbReference type="InterPro" id="IPR016195">
    <property type="entry name" value="Pol/histidinol_Pase-like"/>
</dbReference>
<gene>
    <name evidence="2" type="ORF">APZ16_03705</name>
</gene>
<dbReference type="Gene3D" id="3.20.20.140">
    <property type="entry name" value="Metal-dependent hydrolases"/>
    <property type="match status" value="1"/>
</dbReference>
<dbReference type="InterPro" id="IPR004013">
    <property type="entry name" value="PHP_dom"/>
</dbReference>
<evidence type="ECO:0000313" key="2">
    <source>
        <dbReference type="EMBL" id="KUO42148.1"/>
    </source>
</evidence>
<dbReference type="InterPro" id="IPR003141">
    <property type="entry name" value="Pol/His_phosphatase_N"/>
</dbReference>
<evidence type="ECO:0000313" key="3">
    <source>
        <dbReference type="Proteomes" id="UP000074294"/>
    </source>
</evidence>
<dbReference type="PANTHER" id="PTHR36928:SF1">
    <property type="entry name" value="PHOSPHATASE YCDX-RELATED"/>
    <property type="match status" value="1"/>
</dbReference>
<proteinExistence type="predicted"/>
<dbReference type="PANTHER" id="PTHR36928">
    <property type="entry name" value="PHOSPHATASE YCDX-RELATED"/>
    <property type="match status" value="1"/>
</dbReference>
<name>A0A147K078_HADYE</name>
<accession>A0A147K078</accession>
<feature type="domain" description="Polymerase/histidinol phosphatase N-terminal" evidence="1">
    <location>
        <begin position="3"/>
        <end position="76"/>
    </location>
</feature>
<comment type="caution">
    <text evidence="2">The sequence shown here is derived from an EMBL/GenBank/DDBJ whole genome shotgun (WGS) entry which is preliminary data.</text>
</comment>
<dbReference type="GO" id="GO:0042578">
    <property type="term" value="F:phosphoric ester hydrolase activity"/>
    <property type="evidence" value="ECO:0007669"/>
    <property type="project" value="TreeGrafter"/>
</dbReference>
<reference evidence="2 3" key="1">
    <citation type="journal article" date="2016" name="Nat. Microbiol.">
        <title>Genomic inference of the metabolism of cosmopolitan subsurface Archaea, Hadesarchaea.</title>
        <authorList>
            <person name="Baker B.J."/>
            <person name="Saw J.H."/>
            <person name="Lind A.E."/>
            <person name="Lazar C.S."/>
            <person name="Hinrichs K.-U."/>
            <person name="Teske A.P."/>
            <person name="Ettema T.J."/>
        </authorList>
    </citation>
    <scope>NUCLEOTIDE SEQUENCE [LARGE SCALE GENOMIC DNA]</scope>
</reference>
<dbReference type="EMBL" id="LQMQ01000010">
    <property type="protein sequence ID" value="KUO42148.1"/>
    <property type="molecule type" value="Genomic_DNA"/>
</dbReference>
<dbReference type="GO" id="GO:0008270">
    <property type="term" value="F:zinc ion binding"/>
    <property type="evidence" value="ECO:0007669"/>
    <property type="project" value="TreeGrafter"/>
</dbReference>